<evidence type="ECO:0000313" key="1">
    <source>
        <dbReference type="EMBL" id="PRR76825.1"/>
    </source>
</evidence>
<dbReference type="OrthoDB" id="1892709at2"/>
<accession>A0A2T0B053</accession>
<dbReference type="EMBL" id="PVXO01000073">
    <property type="protein sequence ID" value="PRR76825.1"/>
    <property type="molecule type" value="Genomic_DNA"/>
</dbReference>
<reference evidence="1 2" key="1">
    <citation type="submission" date="2018-03" db="EMBL/GenBank/DDBJ databases">
        <title>Genome sequence of Clostridium liquoris DSM 100320.</title>
        <authorList>
            <person name="Poehlein A."/>
            <person name="Daniel R."/>
        </authorList>
    </citation>
    <scope>NUCLEOTIDE SEQUENCE [LARGE SCALE GENOMIC DNA]</scope>
    <source>
        <strain evidence="1 2">DSM 100320</strain>
    </source>
</reference>
<sequence>MSIYMDVPKEIEEKIAPYIYKGENIKLINIKYKDNLYREIQFRKKAFGKGKYILKGVLYLSEENGIVKNQFLLQELGKLSFHYKNIFDRDNGLSLISTYEDQGAIKRHEDDFHRAIKAIGFLKDELTFDIENVKSIIEKVIRLREERNKSLEDIIKLENILKSQDYVFNQEIFLKSHSIFEEVLRGNFQSIKSIYSIREYYDELKKQCSKNKRSFSIKFNLKLKEDLIKLDYVLRYFEKVINTYSGIVDFNENNYIKFIRSRHNEVIKENLNGIRGVELNNK</sequence>
<dbReference type="Proteomes" id="UP000239706">
    <property type="component" value="Unassembled WGS sequence"/>
</dbReference>
<protein>
    <submittedName>
        <fullName evidence="1">Uncharacterized protein</fullName>
    </submittedName>
</protein>
<dbReference type="RefSeq" id="WP_106064768.1">
    <property type="nucleotide sequence ID" value="NZ_PVXO01000073.1"/>
</dbReference>
<comment type="caution">
    <text evidence="1">The sequence shown here is derived from an EMBL/GenBank/DDBJ whole genome shotgun (WGS) entry which is preliminary data.</text>
</comment>
<name>A0A2T0B053_9CLOT</name>
<evidence type="ECO:0000313" key="2">
    <source>
        <dbReference type="Proteomes" id="UP000239706"/>
    </source>
</evidence>
<proteinExistence type="predicted"/>
<gene>
    <name evidence="1" type="ORF">CLLI_27550</name>
</gene>
<organism evidence="1 2">
    <name type="scientific">Clostridium liquoris</name>
    <dbReference type="NCBI Taxonomy" id="1289519"/>
    <lineage>
        <taxon>Bacteria</taxon>
        <taxon>Bacillati</taxon>
        <taxon>Bacillota</taxon>
        <taxon>Clostridia</taxon>
        <taxon>Eubacteriales</taxon>
        <taxon>Clostridiaceae</taxon>
        <taxon>Clostridium</taxon>
    </lineage>
</organism>
<keyword evidence="2" id="KW-1185">Reference proteome</keyword>
<dbReference type="AlphaFoldDB" id="A0A2T0B053"/>